<reference evidence="1 2" key="1">
    <citation type="journal article" date="2016" name="Nat. Commun.">
        <title>Thousands of microbial genomes shed light on interconnected biogeochemical processes in an aquifer system.</title>
        <authorList>
            <person name="Anantharaman K."/>
            <person name="Brown C.T."/>
            <person name="Hug L.A."/>
            <person name="Sharon I."/>
            <person name="Castelle C.J."/>
            <person name="Probst A.J."/>
            <person name="Thomas B.C."/>
            <person name="Singh A."/>
            <person name="Wilkins M.J."/>
            <person name="Karaoz U."/>
            <person name="Brodie E.L."/>
            <person name="Williams K.H."/>
            <person name="Hubbard S.S."/>
            <person name="Banfield J.F."/>
        </authorList>
    </citation>
    <scope>NUCLEOTIDE SEQUENCE [LARGE SCALE GENOMIC DNA]</scope>
</reference>
<protein>
    <submittedName>
        <fullName evidence="1">Uncharacterized protein</fullName>
    </submittedName>
</protein>
<accession>A0A1F6MVJ8</accession>
<sequence length="163" mass="18611">MKKLTQEELVAKIKKLKAEGQVDLSLEEDLSIAVMNLISLEEHFFFTAQKTGKNEYLDLLNQVRQMRKGLLGKMIGKHEGETWCICKHLLAATMRLMEAGTKLLGDGKNSEAQDMFKKAYEIYLLFWGLRLKLIDLPDLKKTGADEAMTQDEVLSRLLDCCKE</sequence>
<name>A0A1F6MVJ8_9BACT</name>
<dbReference type="STRING" id="1798692.A3G00_04325"/>
<comment type="caution">
    <text evidence="1">The sequence shown here is derived from an EMBL/GenBank/DDBJ whole genome shotgun (WGS) entry which is preliminary data.</text>
</comment>
<evidence type="ECO:0000313" key="2">
    <source>
        <dbReference type="Proteomes" id="UP000178347"/>
    </source>
</evidence>
<gene>
    <name evidence="1" type="ORF">A3G00_04325</name>
</gene>
<dbReference type="AlphaFoldDB" id="A0A1F6MVJ8"/>
<proteinExistence type="predicted"/>
<dbReference type="Proteomes" id="UP000178347">
    <property type="component" value="Unassembled WGS sequence"/>
</dbReference>
<evidence type="ECO:0000313" key="1">
    <source>
        <dbReference type="EMBL" id="OGH75689.1"/>
    </source>
</evidence>
<dbReference type="EMBL" id="MFQN01000004">
    <property type="protein sequence ID" value="OGH75689.1"/>
    <property type="molecule type" value="Genomic_DNA"/>
</dbReference>
<organism evidence="1 2">
    <name type="scientific">Candidatus Magasanikbacteria bacterium RIFCSPLOWO2_12_FULL_43_12</name>
    <dbReference type="NCBI Taxonomy" id="1798692"/>
    <lineage>
        <taxon>Bacteria</taxon>
        <taxon>Candidatus Magasanikiibacteriota</taxon>
    </lineage>
</organism>